<dbReference type="Proteomes" id="UP000198565">
    <property type="component" value="Unassembled WGS sequence"/>
</dbReference>
<dbReference type="SMART" id="SM00923">
    <property type="entry name" value="MbtH"/>
    <property type="match status" value="1"/>
</dbReference>
<dbReference type="InterPro" id="IPR037407">
    <property type="entry name" value="MLP_fam"/>
</dbReference>
<dbReference type="RefSeq" id="WP_091479960.1">
    <property type="nucleotide sequence ID" value="NZ_FOTR01000001.1"/>
</dbReference>
<name>A0A1I4H7G8_9BACI</name>
<reference evidence="3" key="1">
    <citation type="submission" date="2016-10" db="EMBL/GenBank/DDBJ databases">
        <authorList>
            <person name="Varghese N."/>
            <person name="Submissions S."/>
        </authorList>
    </citation>
    <scope>NUCLEOTIDE SEQUENCE [LARGE SCALE GENOMIC DNA]</scope>
    <source>
        <strain evidence="3">CGMCC 1.4250</strain>
    </source>
</reference>
<dbReference type="OrthoDB" id="7584480at2"/>
<dbReference type="SUPFAM" id="SSF160582">
    <property type="entry name" value="MbtH-like"/>
    <property type="match status" value="1"/>
</dbReference>
<keyword evidence="3" id="KW-1185">Reference proteome</keyword>
<dbReference type="GO" id="GO:0019290">
    <property type="term" value="P:siderophore biosynthetic process"/>
    <property type="evidence" value="ECO:0007669"/>
    <property type="project" value="TreeGrafter"/>
</dbReference>
<organism evidence="2 3">
    <name type="scientific">Gracilibacillus orientalis</name>
    <dbReference type="NCBI Taxonomy" id="334253"/>
    <lineage>
        <taxon>Bacteria</taxon>
        <taxon>Bacillati</taxon>
        <taxon>Bacillota</taxon>
        <taxon>Bacilli</taxon>
        <taxon>Bacillales</taxon>
        <taxon>Bacillaceae</taxon>
        <taxon>Gracilibacillus</taxon>
    </lineage>
</organism>
<evidence type="ECO:0000313" key="3">
    <source>
        <dbReference type="Proteomes" id="UP000198565"/>
    </source>
</evidence>
<dbReference type="PANTHER" id="PTHR38444:SF1">
    <property type="entry name" value="ENTEROBACTIN BIOSYNTHESIS PROTEIN YBDZ"/>
    <property type="match status" value="1"/>
</dbReference>
<dbReference type="InterPro" id="IPR005153">
    <property type="entry name" value="MbtH-like_dom"/>
</dbReference>
<dbReference type="AlphaFoldDB" id="A0A1I4H7G8"/>
<proteinExistence type="predicted"/>
<evidence type="ECO:0000313" key="2">
    <source>
        <dbReference type="EMBL" id="SFL37700.1"/>
    </source>
</evidence>
<sequence length="59" mass="7003">MNELLEFIVVVNNEEQYSIWPINREIPVGWKSASFTGNKADCLDYIEEQWVDMRPKSIR</sequence>
<gene>
    <name evidence="2" type="ORF">SAMN04487943_101246</name>
</gene>
<dbReference type="EMBL" id="FOTR01000001">
    <property type="protein sequence ID" value="SFL37700.1"/>
    <property type="molecule type" value="Genomic_DNA"/>
</dbReference>
<dbReference type="Gene3D" id="3.90.820.10">
    <property type="entry name" value="Structural Genomics, Unknown Function 30-nov-00 1gh9 Mol_id"/>
    <property type="match status" value="1"/>
</dbReference>
<dbReference type="Pfam" id="PF03621">
    <property type="entry name" value="MbtH"/>
    <property type="match status" value="1"/>
</dbReference>
<evidence type="ECO:0000259" key="1">
    <source>
        <dbReference type="SMART" id="SM00923"/>
    </source>
</evidence>
<dbReference type="PANTHER" id="PTHR38444">
    <property type="entry name" value="ENTEROBACTIN BIOSYNTHESIS PROTEIN YBDZ"/>
    <property type="match status" value="1"/>
</dbReference>
<dbReference type="STRING" id="334253.SAMN04487943_101246"/>
<dbReference type="InterPro" id="IPR038020">
    <property type="entry name" value="MbtH-like_sf"/>
</dbReference>
<accession>A0A1I4H7G8</accession>
<feature type="domain" description="MbtH-like" evidence="1">
    <location>
        <begin position="2"/>
        <end position="48"/>
    </location>
</feature>
<protein>
    <submittedName>
        <fullName evidence="2">MbtH protein</fullName>
    </submittedName>
</protein>
<dbReference type="GO" id="GO:0005829">
    <property type="term" value="C:cytosol"/>
    <property type="evidence" value="ECO:0007669"/>
    <property type="project" value="TreeGrafter"/>
</dbReference>